<dbReference type="SUPFAM" id="SSF143555">
    <property type="entry name" value="FwdE-like"/>
    <property type="match status" value="1"/>
</dbReference>
<accession>A0A150IKN9</accession>
<evidence type="ECO:0000313" key="2">
    <source>
        <dbReference type="EMBL" id="KYC45561.1"/>
    </source>
</evidence>
<protein>
    <submittedName>
        <fullName evidence="2">FmdE, Molybdenum formylmethanofuran dehydrogenase operon</fullName>
    </submittedName>
</protein>
<proteinExistence type="predicted"/>
<dbReference type="Proteomes" id="UP000075398">
    <property type="component" value="Unassembled WGS sequence"/>
</dbReference>
<reference evidence="2 3" key="1">
    <citation type="journal article" date="2016" name="ISME J.">
        <title>Chasing the elusive Euryarchaeota class WSA2: genomes reveal a uniquely fastidious methyl-reducing methanogen.</title>
        <authorList>
            <person name="Nobu M.K."/>
            <person name="Narihiro T."/>
            <person name="Kuroda K."/>
            <person name="Mei R."/>
            <person name="Liu W.T."/>
        </authorList>
    </citation>
    <scope>NUCLEOTIDE SEQUENCE [LARGE SCALE GENOMIC DNA]</scope>
    <source>
        <strain evidence="2">U1lsi0528_Bin055</strain>
    </source>
</reference>
<comment type="caution">
    <text evidence="2">The sequence shown here is derived from an EMBL/GenBank/DDBJ whole genome shotgun (WGS) entry which is preliminary data.</text>
</comment>
<dbReference type="Gene3D" id="3.30.1330.130">
    <property type="match status" value="1"/>
</dbReference>
<evidence type="ECO:0000313" key="3">
    <source>
        <dbReference type="Proteomes" id="UP000075398"/>
    </source>
</evidence>
<dbReference type="PANTHER" id="PTHR39418:SF1">
    <property type="entry name" value="DEHYDROGENASE"/>
    <property type="match status" value="1"/>
</dbReference>
<feature type="domain" description="Formylmethanofuran dehydrogenase subunit E" evidence="1">
    <location>
        <begin position="23"/>
        <end position="108"/>
    </location>
</feature>
<dbReference type="InterPro" id="IPR053194">
    <property type="entry name" value="tRNA_methyltr_O"/>
</dbReference>
<name>A0A150IKN9_9EURY</name>
<evidence type="ECO:0000259" key="1">
    <source>
        <dbReference type="Pfam" id="PF02663"/>
    </source>
</evidence>
<sequence>MKVTTIDFDNISSEDLSKRLSEFHGHLGPYLVLGAKMGLYAKKTLSSSPFEISAEITMPLKPPLSCTIDGIQFTSGATTGKANLKVSDGLPIKIVFYKGTEGISIIPKEDILEEIRHQVGHEDLEMLAGQIMDKDNNDLFEVQKWTKQ</sequence>
<dbReference type="InterPro" id="IPR003814">
    <property type="entry name" value="FmdEsu_dom"/>
</dbReference>
<organism evidence="2 3">
    <name type="scientific">Candidatus Methanofastidiosum methylothiophilum</name>
    <dbReference type="NCBI Taxonomy" id="1705564"/>
    <lineage>
        <taxon>Archaea</taxon>
        <taxon>Methanobacteriati</taxon>
        <taxon>Methanobacteriota</taxon>
        <taxon>Stenosarchaea group</taxon>
        <taxon>Candidatus Methanofastidiosia</taxon>
        <taxon>Candidatus Methanofastidiosales</taxon>
        <taxon>Candidatus Methanofastidiosaceae</taxon>
        <taxon>Candidatus Methanofastidiosum</taxon>
    </lineage>
</organism>
<dbReference type="PANTHER" id="PTHR39418">
    <property type="entry name" value="DEHYDROGENASE-RELATED"/>
    <property type="match status" value="1"/>
</dbReference>
<dbReference type="AlphaFoldDB" id="A0A150IKN9"/>
<gene>
    <name evidence="2" type="ORF">AMQ22_02203</name>
</gene>
<dbReference type="EMBL" id="LNGC01000230">
    <property type="protein sequence ID" value="KYC45561.1"/>
    <property type="molecule type" value="Genomic_DNA"/>
</dbReference>
<dbReference type="Pfam" id="PF02663">
    <property type="entry name" value="FmdE"/>
    <property type="match status" value="1"/>
</dbReference>